<dbReference type="InterPro" id="IPR036465">
    <property type="entry name" value="vWFA_dom_sf"/>
</dbReference>
<proteinExistence type="predicted"/>
<dbReference type="EMBL" id="JAFEUM010000010">
    <property type="protein sequence ID" value="MBM7038391.1"/>
    <property type="molecule type" value="Genomic_DNA"/>
</dbReference>
<dbReference type="Gene3D" id="3.40.50.410">
    <property type="entry name" value="von Willebrand factor, type A domain"/>
    <property type="match status" value="1"/>
</dbReference>
<dbReference type="SUPFAM" id="SSF53300">
    <property type="entry name" value="vWA-like"/>
    <property type="match status" value="1"/>
</dbReference>
<protein>
    <submittedName>
        <fullName evidence="3">Pilus assembly protein</fullName>
    </submittedName>
</protein>
<dbReference type="RefSeq" id="WP_205159842.1">
    <property type="nucleotide sequence ID" value="NZ_JAFEUM010000010.1"/>
</dbReference>
<keyword evidence="1" id="KW-1133">Transmembrane helix</keyword>
<dbReference type="Proteomes" id="UP000809621">
    <property type="component" value="Unassembled WGS sequence"/>
</dbReference>
<dbReference type="InterPro" id="IPR002035">
    <property type="entry name" value="VWF_A"/>
</dbReference>
<sequence>MRQFRVLSKGLAKRQRGVAALFYVLLVPPLFGLYSLGTDGAIMIQEKARMNDALEAASLAVTAQNDSNQKPDGWDENVEFMGSDSSLALARTYIEQYMHTATDVDYLKVEKLECEDIAACRAGLVEGEQRYYQYHVTATTTHNSLYPHITSELSAEYNVGSTGVGEKYQGLPIDVVIVADYSGSMDEYWNGEKKYESVVGVIEDVTDQLEKANDNSDAQESKIAITSFNSFVNTASSSDSDCFMEMLYLDYVVNEDGEVTDRSVNYSETVKKSNLLRGDRTNNRSHIPSYDKVDGTECLNVELLSGDDSYYAGFEDATFYDIKLTKNFSSFNTKVKTFRPHWATASHQGLIRAGQIAQRGNNPRKFIIVLSDGQDNYWHPYLGSSEGDFTSISNTLYGPLYNMCDNIEAYLNEKSVDVDLGGVENITMQVESEIYVIGFDYDLENNDGLNACAGKDNVYLASNKDEILSKILQLISEEIGHLR</sequence>
<reference evidence="3 4" key="1">
    <citation type="submission" date="2021-02" db="EMBL/GenBank/DDBJ databases">
        <authorList>
            <person name="Park J.-S."/>
        </authorList>
    </citation>
    <scope>NUCLEOTIDE SEQUENCE [LARGE SCALE GENOMIC DNA]</scope>
    <source>
        <strain evidence="3 4">188UL20-2</strain>
    </source>
</reference>
<dbReference type="PROSITE" id="PS50234">
    <property type="entry name" value="VWFA"/>
    <property type="match status" value="1"/>
</dbReference>
<accession>A0ABS2HNW6</accession>
<gene>
    <name evidence="3" type="ORF">JQC93_18585</name>
</gene>
<keyword evidence="1" id="KW-0472">Membrane</keyword>
<organism evidence="3 4">
    <name type="scientific">Vibrio ulleungensis</name>
    <dbReference type="NCBI Taxonomy" id="2807619"/>
    <lineage>
        <taxon>Bacteria</taxon>
        <taxon>Pseudomonadati</taxon>
        <taxon>Pseudomonadota</taxon>
        <taxon>Gammaproteobacteria</taxon>
        <taxon>Vibrionales</taxon>
        <taxon>Vibrionaceae</taxon>
        <taxon>Vibrio</taxon>
    </lineage>
</organism>
<evidence type="ECO:0000259" key="2">
    <source>
        <dbReference type="PROSITE" id="PS50234"/>
    </source>
</evidence>
<feature type="transmembrane region" description="Helical" evidence="1">
    <location>
        <begin position="20"/>
        <end position="37"/>
    </location>
</feature>
<name>A0ABS2HNW6_9VIBR</name>
<evidence type="ECO:0000313" key="4">
    <source>
        <dbReference type="Proteomes" id="UP000809621"/>
    </source>
</evidence>
<feature type="domain" description="VWFA" evidence="2">
    <location>
        <begin position="174"/>
        <end position="475"/>
    </location>
</feature>
<evidence type="ECO:0000313" key="3">
    <source>
        <dbReference type="EMBL" id="MBM7038391.1"/>
    </source>
</evidence>
<evidence type="ECO:0000256" key="1">
    <source>
        <dbReference type="SAM" id="Phobius"/>
    </source>
</evidence>
<comment type="caution">
    <text evidence="3">The sequence shown here is derived from an EMBL/GenBank/DDBJ whole genome shotgun (WGS) entry which is preliminary data.</text>
</comment>
<keyword evidence="4" id="KW-1185">Reference proteome</keyword>
<keyword evidence="1" id="KW-0812">Transmembrane</keyword>